<feature type="region of interest" description="Disordered" evidence="1">
    <location>
        <begin position="246"/>
        <end position="369"/>
    </location>
</feature>
<proteinExistence type="predicted"/>
<protein>
    <submittedName>
        <fullName evidence="3">Recombination protein RecT</fullName>
    </submittedName>
</protein>
<evidence type="ECO:0000313" key="4">
    <source>
        <dbReference type="Proteomes" id="UP001144397"/>
    </source>
</evidence>
<dbReference type="Proteomes" id="UP001144397">
    <property type="component" value="Unassembled WGS sequence"/>
</dbReference>
<keyword evidence="5" id="KW-1185">Reference proteome</keyword>
<accession>A0A9W6FKL4</accession>
<comment type="caution">
    <text evidence="2">The sequence shown here is derived from an EMBL/GenBank/DDBJ whole genome shotgun (WGS) entry which is preliminary data.</text>
</comment>
<dbReference type="Pfam" id="PF03837">
    <property type="entry name" value="RecT"/>
    <property type="match status" value="1"/>
</dbReference>
<sequence length="426" mass="47022">MNTAVAPKDLTPVERYRMQVLPPDRAADLYRGLPSHIKPAVFERNLVNALMQNPDLLDFHPSLVYREVSKAAGLGLLLDPQLGEAYIVVAWNGKTRRQEPQLRIGYKGMQKLARQTGDVTNIYAHEVCASDQFRCRLGTDKNLEHEPDVFGERGPVVGYYAVIKFRDGTNDFEPMTVTQTQAIRDRSDAWKAFKDGKIKSTPWSTDEDEMAKKTVLRRLLKRQPQSPELSEAIKIEDEAEFPTFRERSSVVRVSGPKPPAPPAPASEDAEVPETTVVASTTTPPPPAALAPPAPTADLVSPLDKLTDPAVREMVTTSVQAPPHIAQRSAAPPAPPAPAAAPAREERAPSPAEGAQSPDRAPSPVPFPNLPEHLAGLWKQLSECENQIALENTWAFEEDDINGWSMADRERAAALYESRLAELYRKR</sequence>
<evidence type="ECO:0000313" key="2">
    <source>
        <dbReference type="EMBL" id="GLI23446.1"/>
    </source>
</evidence>
<evidence type="ECO:0000256" key="1">
    <source>
        <dbReference type="SAM" id="MobiDB-lite"/>
    </source>
</evidence>
<feature type="compositionally biased region" description="Low complexity" evidence="1">
    <location>
        <begin position="272"/>
        <end position="281"/>
    </location>
</feature>
<dbReference type="EMBL" id="JAVDPY010000005">
    <property type="protein sequence ID" value="MDR6334537.1"/>
    <property type="molecule type" value="Genomic_DNA"/>
</dbReference>
<dbReference type="NCBIfam" id="TIGR00616">
    <property type="entry name" value="rect"/>
    <property type="match status" value="1"/>
</dbReference>
<dbReference type="InterPro" id="IPR004590">
    <property type="entry name" value="ssDNA_annealing_RecT"/>
</dbReference>
<reference evidence="2" key="1">
    <citation type="submission" date="2022-12" db="EMBL/GenBank/DDBJ databases">
        <title>Reference genome sequencing for broad-spectrum identification of bacterial and archaeal isolates by mass spectrometry.</title>
        <authorList>
            <person name="Sekiguchi Y."/>
            <person name="Tourlousse D.M."/>
        </authorList>
    </citation>
    <scope>NUCLEOTIDE SEQUENCE</scope>
    <source>
        <strain evidence="2">301</strain>
    </source>
</reference>
<dbReference type="GO" id="GO:0006259">
    <property type="term" value="P:DNA metabolic process"/>
    <property type="evidence" value="ECO:0007669"/>
    <property type="project" value="InterPro"/>
</dbReference>
<feature type="compositionally biased region" description="Pro residues" evidence="1">
    <location>
        <begin position="282"/>
        <end position="294"/>
    </location>
</feature>
<evidence type="ECO:0000313" key="5">
    <source>
        <dbReference type="Proteomes" id="UP001245370"/>
    </source>
</evidence>
<reference evidence="3 5" key="2">
    <citation type="submission" date="2023-07" db="EMBL/GenBank/DDBJ databases">
        <title>Genomic Encyclopedia of Type Strains, Phase IV (KMG-IV): sequencing the most valuable type-strain genomes for metagenomic binning, comparative biology and taxonomic classification.</title>
        <authorList>
            <person name="Goeker M."/>
        </authorList>
    </citation>
    <scope>NUCLEOTIDE SEQUENCE [LARGE SCALE GENOMIC DNA]</scope>
    <source>
        <strain evidence="3 5">DSM 338</strain>
    </source>
</reference>
<organism evidence="2 4">
    <name type="scientific">Xanthobacter flavus</name>
    <dbReference type="NCBI Taxonomy" id="281"/>
    <lineage>
        <taxon>Bacteria</taxon>
        <taxon>Pseudomonadati</taxon>
        <taxon>Pseudomonadota</taxon>
        <taxon>Alphaproteobacteria</taxon>
        <taxon>Hyphomicrobiales</taxon>
        <taxon>Xanthobacteraceae</taxon>
        <taxon>Xanthobacter</taxon>
    </lineage>
</organism>
<dbReference type="RefSeq" id="WP_281808287.1">
    <property type="nucleotide sequence ID" value="NZ_BSDO01000004.1"/>
</dbReference>
<dbReference type="GO" id="GO:0003677">
    <property type="term" value="F:DNA binding"/>
    <property type="evidence" value="ECO:0007669"/>
    <property type="project" value="InterPro"/>
</dbReference>
<name>A0A9W6FKL4_XANFL</name>
<dbReference type="EMBL" id="BSDO01000004">
    <property type="protein sequence ID" value="GLI23446.1"/>
    <property type="molecule type" value="Genomic_DNA"/>
</dbReference>
<dbReference type="GeneID" id="95763904"/>
<dbReference type="InterPro" id="IPR018330">
    <property type="entry name" value="RecT_fam"/>
</dbReference>
<dbReference type="AlphaFoldDB" id="A0A9W6FKL4"/>
<evidence type="ECO:0000313" key="3">
    <source>
        <dbReference type="EMBL" id="MDR6334537.1"/>
    </source>
</evidence>
<dbReference type="Proteomes" id="UP001245370">
    <property type="component" value="Unassembled WGS sequence"/>
</dbReference>
<gene>
    <name evidence="3" type="ORF">GGQ86_003019</name>
    <name evidence="2" type="ORF">XFLAVUS301_31200</name>
</gene>